<accession>A0A433SEY4</accession>
<dbReference type="EMBL" id="PQSP01000002">
    <property type="protein sequence ID" value="RUS67256.1"/>
    <property type="molecule type" value="Genomic_DNA"/>
</dbReference>
<feature type="domain" description="YagK/YfjJ C-terminal" evidence="1">
    <location>
        <begin position="185"/>
        <end position="346"/>
    </location>
</feature>
<dbReference type="OrthoDB" id="8592743at2"/>
<evidence type="ECO:0000313" key="3">
    <source>
        <dbReference type="Proteomes" id="UP000286947"/>
    </source>
</evidence>
<proteinExistence type="predicted"/>
<dbReference type="RefSeq" id="WP_126979155.1">
    <property type="nucleotide sequence ID" value="NZ_PQSP01000002.1"/>
</dbReference>
<comment type="caution">
    <text evidence="2">The sequence shown here is derived from an EMBL/GenBank/DDBJ whole genome shotgun (WGS) entry which is preliminary data.</text>
</comment>
<dbReference type="Proteomes" id="UP000286947">
    <property type="component" value="Unassembled WGS sequence"/>
</dbReference>
<gene>
    <name evidence="2" type="ORF">CUZ56_01199</name>
</gene>
<reference evidence="2 3" key="1">
    <citation type="submission" date="2018-01" db="EMBL/GenBank/DDBJ databases">
        <title>Saezia sanguinis gen. nov., sp. nov., in the order Burkholderiales isolated from human blood.</title>
        <authorList>
            <person name="Medina-Pascual M.J."/>
            <person name="Valdezate S."/>
            <person name="Monzon S."/>
            <person name="Cuesta I."/>
            <person name="Carrasco G."/>
            <person name="Villalon P."/>
            <person name="Saez-Nieto J.A."/>
        </authorList>
    </citation>
    <scope>NUCLEOTIDE SEQUENCE [LARGE SCALE GENOMIC DNA]</scope>
    <source>
        <strain evidence="2 3">CNM695-12</strain>
    </source>
</reference>
<dbReference type="Pfam" id="PF11726">
    <property type="entry name" value="YagK_YfjJ_C"/>
    <property type="match status" value="1"/>
</dbReference>
<protein>
    <recommendedName>
        <fullName evidence="1">YagK/YfjJ C-terminal domain-containing protein</fullName>
    </recommendedName>
</protein>
<evidence type="ECO:0000313" key="2">
    <source>
        <dbReference type="EMBL" id="RUS67256.1"/>
    </source>
</evidence>
<name>A0A433SEY4_9BURK</name>
<organism evidence="2 3">
    <name type="scientific">Saezia sanguinis</name>
    <dbReference type="NCBI Taxonomy" id="1965230"/>
    <lineage>
        <taxon>Bacteria</taxon>
        <taxon>Pseudomonadati</taxon>
        <taxon>Pseudomonadota</taxon>
        <taxon>Betaproteobacteria</taxon>
        <taxon>Burkholderiales</taxon>
        <taxon>Saeziaceae</taxon>
        <taxon>Saezia</taxon>
    </lineage>
</organism>
<dbReference type="AlphaFoldDB" id="A0A433SEY4"/>
<dbReference type="InterPro" id="IPR057271">
    <property type="entry name" value="YagK_YfjJ_C"/>
</dbReference>
<evidence type="ECO:0000259" key="1">
    <source>
        <dbReference type="Pfam" id="PF11726"/>
    </source>
</evidence>
<sequence length="349" mass="40985">MNTDDLKSVSQMLAEDTVICHLDQKTDQIQLCKSKAFDAATALVDIYRWVKRIAATTSPVFTTELICTKDKQLHAKITCAIKIDWLLLFRSSQLIRSYYAAHELDALLQCWFRVYDKHHIGDWMDGIQDLRDGCAQQAISKLHSFIEAFREDVKKPWVQKQIKCTRKTIYKRQQSIAQLVDGVFAQHSKVLVLRVDLYYHQQCTDTPFDFEADVTYERAMADLDRLLNGRRHNHLFKHLLGYCWKLEKQTSWHFHTVWFFNGHEHHKDWILANRMIDQWVKVTQGRGFGFNCNQKKSSYKRIGIGLIQRQDMTTRHHLLQALSYLCKKDGIAKPQTPQNRRAFGRSVVR</sequence>
<keyword evidence="3" id="KW-1185">Reference proteome</keyword>